<evidence type="ECO:0000313" key="1">
    <source>
        <dbReference type="EMBL" id="PLO63109.1"/>
    </source>
</evidence>
<evidence type="ECO:0000313" key="2">
    <source>
        <dbReference type="Proteomes" id="UP000234667"/>
    </source>
</evidence>
<reference evidence="1 2" key="2">
    <citation type="submission" date="2018-01" db="EMBL/GenBank/DDBJ databases">
        <title>Genomic study of Klebsiella pneumoniae.</title>
        <authorList>
            <person name="Yang Y."/>
            <person name="Bicalho R."/>
        </authorList>
    </citation>
    <scope>NUCLEOTIDE SEQUENCE [LARGE SCALE GENOMIC DNA]</scope>
    <source>
        <strain evidence="1 2">A10</strain>
    </source>
</reference>
<sequence>TAGNLASKNLLQKVGFHQEGELRDCYWLNGRWHNDWLFGLLRRDYHQPGPPGE</sequence>
<dbReference type="GO" id="GO:0016740">
    <property type="term" value="F:transferase activity"/>
    <property type="evidence" value="ECO:0007669"/>
    <property type="project" value="UniProtKB-KW"/>
</dbReference>
<dbReference type="Proteomes" id="UP000234667">
    <property type="component" value="Unassembled WGS sequence"/>
</dbReference>
<name>A0A2J5PAN2_9ENTR</name>
<proteinExistence type="predicted"/>
<dbReference type="AlphaFoldDB" id="A0A2J5PAN2"/>
<reference evidence="1 2" key="1">
    <citation type="submission" date="2017-11" db="EMBL/GenBank/DDBJ databases">
        <authorList>
            <person name="Han C.G."/>
        </authorList>
    </citation>
    <scope>NUCLEOTIDE SEQUENCE [LARGE SCALE GENOMIC DNA]</scope>
    <source>
        <strain evidence="1 2">A10</strain>
    </source>
</reference>
<keyword evidence="1" id="KW-0808">Transferase</keyword>
<dbReference type="EMBL" id="PIDR01001292">
    <property type="protein sequence ID" value="PLO63109.1"/>
    <property type="molecule type" value="Genomic_DNA"/>
</dbReference>
<organism evidence="1 2">
    <name type="scientific">Klebsiella michiganensis</name>
    <dbReference type="NCBI Taxonomy" id="1134687"/>
    <lineage>
        <taxon>Bacteria</taxon>
        <taxon>Pseudomonadati</taxon>
        <taxon>Pseudomonadota</taxon>
        <taxon>Gammaproteobacteria</taxon>
        <taxon>Enterobacterales</taxon>
        <taxon>Enterobacteriaceae</taxon>
        <taxon>Klebsiella/Raoultella group</taxon>
        <taxon>Klebsiella</taxon>
    </lineage>
</organism>
<protein>
    <submittedName>
        <fullName evidence="1">GNAT family N-acetyltransferase</fullName>
    </submittedName>
</protein>
<comment type="caution">
    <text evidence="1">The sequence shown here is derived from an EMBL/GenBank/DDBJ whole genome shotgun (WGS) entry which is preliminary data.</text>
</comment>
<dbReference type="InterPro" id="IPR016181">
    <property type="entry name" value="Acyl_CoA_acyltransferase"/>
</dbReference>
<feature type="non-terminal residue" evidence="1">
    <location>
        <position position="1"/>
    </location>
</feature>
<accession>A0A2J5PAN2</accession>
<gene>
    <name evidence="1" type="ORF">CWN49_28620</name>
</gene>
<dbReference type="Gene3D" id="3.40.630.30">
    <property type="match status" value="1"/>
</dbReference>
<dbReference type="SUPFAM" id="SSF55729">
    <property type="entry name" value="Acyl-CoA N-acyltransferases (Nat)"/>
    <property type="match status" value="1"/>
</dbReference>